<organism evidence="9 10">
    <name type="scientific">Granulosicoccus antarcticus IMCC3135</name>
    <dbReference type="NCBI Taxonomy" id="1192854"/>
    <lineage>
        <taxon>Bacteria</taxon>
        <taxon>Pseudomonadati</taxon>
        <taxon>Pseudomonadota</taxon>
        <taxon>Gammaproteobacteria</taxon>
        <taxon>Chromatiales</taxon>
        <taxon>Granulosicoccaceae</taxon>
        <taxon>Granulosicoccus</taxon>
    </lineage>
</organism>
<dbReference type="Pfam" id="PF02254">
    <property type="entry name" value="TrkA_N"/>
    <property type="match status" value="2"/>
</dbReference>
<dbReference type="InterPro" id="IPR003148">
    <property type="entry name" value="RCK_N"/>
</dbReference>
<dbReference type="Pfam" id="PF02080">
    <property type="entry name" value="TrkA_C"/>
    <property type="match status" value="2"/>
</dbReference>
<feature type="domain" description="RCK N-terminal" evidence="7">
    <location>
        <begin position="231"/>
        <end position="347"/>
    </location>
</feature>
<evidence type="ECO:0000313" key="10">
    <source>
        <dbReference type="Proteomes" id="UP000250079"/>
    </source>
</evidence>
<reference evidence="9 10" key="1">
    <citation type="submission" date="2016-12" db="EMBL/GenBank/DDBJ databases">
        <authorList>
            <person name="Song W.-J."/>
            <person name="Kurnit D.M."/>
        </authorList>
    </citation>
    <scope>NUCLEOTIDE SEQUENCE [LARGE SCALE GENOMIC DNA]</scope>
    <source>
        <strain evidence="9 10">IMCC3135</strain>
    </source>
</reference>
<proteinExistence type="predicted"/>
<dbReference type="PANTHER" id="PTHR43833">
    <property type="entry name" value="POTASSIUM CHANNEL PROTEIN 2-RELATED-RELATED"/>
    <property type="match status" value="1"/>
</dbReference>
<keyword evidence="4" id="KW-0630">Potassium</keyword>
<dbReference type="Proteomes" id="UP000250079">
    <property type="component" value="Chromosome"/>
</dbReference>
<dbReference type="PRINTS" id="PR00335">
    <property type="entry name" value="KUPTAKETRKA"/>
</dbReference>
<name>A0A2Z2NI51_9GAMM</name>
<dbReference type="InterPro" id="IPR006037">
    <property type="entry name" value="RCK_C"/>
</dbReference>
<dbReference type="InterPro" id="IPR050721">
    <property type="entry name" value="Trk_Ktr_HKT_K-transport"/>
</dbReference>
<evidence type="ECO:0000256" key="4">
    <source>
        <dbReference type="ARBA" id="ARBA00022958"/>
    </source>
</evidence>
<dbReference type="NCBIfam" id="NF007031">
    <property type="entry name" value="PRK09496.1-2"/>
    <property type="match status" value="1"/>
</dbReference>
<dbReference type="PANTHER" id="PTHR43833:SF5">
    <property type="entry name" value="TRK SYSTEM POTASSIUM UPTAKE PROTEIN TRKA"/>
    <property type="match status" value="1"/>
</dbReference>
<dbReference type="InterPro" id="IPR036721">
    <property type="entry name" value="RCK_C_sf"/>
</dbReference>
<dbReference type="Gene3D" id="3.40.50.720">
    <property type="entry name" value="NAD(P)-binding Rossmann-like Domain"/>
    <property type="match status" value="2"/>
</dbReference>
<accession>A0A2Z2NI51</accession>
<dbReference type="EMBL" id="CP018632">
    <property type="protein sequence ID" value="ASJ71002.1"/>
    <property type="molecule type" value="Genomic_DNA"/>
</dbReference>
<dbReference type="FunFam" id="3.40.50.720:FF:000042">
    <property type="entry name" value="Trk system potassium transporter TrkA"/>
    <property type="match status" value="1"/>
</dbReference>
<dbReference type="PROSITE" id="PS51201">
    <property type="entry name" value="RCK_N"/>
    <property type="match status" value="2"/>
</dbReference>
<dbReference type="AlphaFoldDB" id="A0A2Z2NI51"/>
<dbReference type="NCBIfam" id="NF007030">
    <property type="entry name" value="PRK09496.1-1"/>
    <property type="match status" value="1"/>
</dbReference>
<keyword evidence="6" id="KW-0406">Ion transport</keyword>
<evidence type="ECO:0000256" key="6">
    <source>
        <dbReference type="ARBA" id="ARBA00023065"/>
    </source>
</evidence>
<dbReference type="NCBIfam" id="NF007039">
    <property type="entry name" value="PRK09496.3-2"/>
    <property type="match status" value="1"/>
</dbReference>
<dbReference type="SUPFAM" id="SSF116726">
    <property type="entry name" value="TrkA C-terminal domain-like"/>
    <property type="match status" value="2"/>
</dbReference>
<evidence type="ECO:0000259" key="8">
    <source>
        <dbReference type="PROSITE" id="PS51202"/>
    </source>
</evidence>
<keyword evidence="5" id="KW-0520">NAD</keyword>
<dbReference type="RefSeq" id="WP_088916488.1">
    <property type="nucleotide sequence ID" value="NZ_CP018632.1"/>
</dbReference>
<feature type="domain" description="RCK C-terminal" evidence="8">
    <location>
        <begin position="367"/>
        <end position="452"/>
    </location>
</feature>
<dbReference type="PROSITE" id="PS51202">
    <property type="entry name" value="RCK_C"/>
    <property type="match status" value="2"/>
</dbReference>
<dbReference type="Gene3D" id="3.30.70.1450">
    <property type="entry name" value="Regulator of K+ conductance, C-terminal domain"/>
    <property type="match status" value="2"/>
</dbReference>
<dbReference type="NCBIfam" id="NF007032">
    <property type="entry name" value="PRK09496.1-4"/>
    <property type="match status" value="1"/>
</dbReference>
<keyword evidence="10" id="KW-1185">Reference proteome</keyword>
<evidence type="ECO:0000256" key="3">
    <source>
        <dbReference type="ARBA" id="ARBA00022538"/>
    </source>
</evidence>
<evidence type="ECO:0000256" key="2">
    <source>
        <dbReference type="ARBA" id="ARBA00022448"/>
    </source>
</evidence>
<feature type="domain" description="RCK N-terminal" evidence="7">
    <location>
        <begin position="1"/>
        <end position="122"/>
    </location>
</feature>
<evidence type="ECO:0000256" key="5">
    <source>
        <dbReference type="ARBA" id="ARBA00023027"/>
    </source>
</evidence>
<evidence type="ECO:0000256" key="1">
    <source>
        <dbReference type="ARBA" id="ARBA00017378"/>
    </source>
</evidence>
<sequence length="457" mass="49683">MKIIVLGAGQVGAGIAVEMANEANDLTVVDQNPVLLKKLQDRLDIRTVVGNASSPTTLIDAGIEDADLLLAVTSRDETNMVACQVAHSLFSTQKCLARIRSTDYLQYPALFSPTAVPVDYIISPEKLVTRHIQHLIEEPGVLQVLDFIDGRARMAAVEAKSAGSLLGVRLRDLPSYMPDHEFRVVAVFRDNTSIQLDGQTRIQVGDEVFFIAACEDIAAILVGFRESGKRYKRIIIAGGGNIGEKLALSLENNYQVKLIEIDEAHALHMAKTLQNSIVLLGDAADADLLKQENIENTDVYCAVTNDDEANILSSMLAKRLGARKTLCLINRSSYVDIAQGSAIDIAVSPAQITIGALLAHIRRGDVLAVHSLRRGAAEAIEIKVHGDRQTSRAVGRSIGKLSMPEGVSIGLIARGEQLVFPHKDVCIESGDHIVIFLTDKRRIKDVERLFQVGVTFV</sequence>
<dbReference type="InterPro" id="IPR006036">
    <property type="entry name" value="K_uptake_TrkA"/>
</dbReference>
<dbReference type="GO" id="GO:0005886">
    <property type="term" value="C:plasma membrane"/>
    <property type="evidence" value="ECO:0007669"/>
    <property type="project" value="InterPro"/>
</dbReference>
<feature type="domain" description="RCK C-terminal" evidence="8">
    <location>
        <begin position="142"/>
        <end position="226"/>
    </location>
</feature>
<dbReference type="GO" id="GO:0015079">
    <property type="term" value="F:potassium ion transmembrane transporter activity"/>
    <property type="evidence" value="ECO:0007669"/>
    <property type="project" value="InterPro"/>
</dbReference>
<keyword evidence="3" id="KW-0633">Potassium transport</keyword>
<evidence type="ECO:0000313" key="9">
    <source>
        <dbReference type="EMBL" id="ASJ71002.1"/>
    </source>
</evidence>
<keyword evidence="2" id="KW-0813">Transport</keyword>
<dbReference type="SUPFAM" id="SSF51735">
    <property type="entry name" value="NAD(P)-binding Rossmann-fold domains"/>
    <property type="match status" value="2"/>
</dbReference>
<dbReference type="OrthoDB" id="9775180at2"/>
<evidence type="ECO:0000259" key="7">
    <source>
        <dbReference type="PROSITE" id="PS51201"/>
    </source>
</evidence>
<protein>
    <recommendedName>
        <fullName evidence="1">Trk system potassium uptake protein TrkA</fullName>
    </recommendedName>
</protein>
<dbReference type="InterPro" id="IPR036291">
    <property type="entry name" value="NAD(P)-bd_dom_sf"/>
</dbReference>
<dbReference type="KEGG" id="gai:IMCC3135_04445"/>
<gene>
    <name evidence="9" type="primary">trkA_1</name>
    <name evidence="9" type="ORF">IMCC3135_04445</name>
</gene>